<dbReference type="VEuPathDB" id="TriTrypDB:TcG_00554"/>
<dbReference type="VEuPathDB" id="TriTrypDB:TcBrA4_0062260"/>
<dbReference type="EMBL" id="PRFC01000001">
    <property type="protein sequence ID" value="PWV21948.1"/>
    <property type="molecule type" value="Genomic_DNA"/>
</dbReference>
<sequence>MLSSSSSSSGTNMTRLIAGGILLFIFAAYRQMRRVPSLKEKGASKTQSLKDLSSSTPRAAQAVPVEVVVEKLPDGWSAAPPIYYPPYLAAIPFLHCKSVKEGVLSEKNNFIVCDGSRLHVVQEPRGTEELVAFYTQYIQDMPILKSIGTNGAAVRPVKEVGFSCESGCFTHAVVIPEEEIVIAFGRNGPYILSFVFTKCLTSPLRAENEKDTVEKLNSGDLQMLLDACRLVPLVDGVRLPGTPVGSQRGCLRLKYQYGGHMLVFSLPSSVSVRTNEEKNKKGNKGASDALFVLEGDVLPGNKIVVGSAALDAIVKGTSIDALFPLSAPGCPPLSSLLSLDAVEESASPIADGATDHATRPREEDAMNVVFSHEYLGVSFSVNPKNGFVYEPILTEDLLLLYYPLGDEAHYAPPSGQMRNVAPPRFSVRRVTQLSPLWEKFVSTEDELKHNVLFHFTDWTKEQVPCSLCDISGFKGIQLFESKEGHSCRSYVIPRADSILVVRWETETKDWDMHLPLLQKFLDTLHLADPLA</sequence>
<reference evidence="2 3" key="1">
    <citation type="journal article" date="2018" name="Microb. Genom.">
        <title>Expanding an expanded genome: long-read sequencing of Trypanosoma cruzi.</title>
        <authorList>
            <person name="Berna L."/>
            <person name="Rodriguez M."/>
            <person name="Chiribao M.L."/>
            <person name="Parodi-Talice A."/>
            <person name="Pita S."/>
            <person name="Rijo G."/>
            <person name="Alvarez-Valin F."/>
            <person name="Robello C."/>
        </authorList>
    </citation>
    <scope>NUCLEOTIDE SEQUENCE [LARGE SCALE GENOMIC DNA]</scope>
    <source>
        <strain evidence="2 3">TCC</strain>
    </source>
</reference>
<evidence type="ECO:0000256" key="1">
    <source>
        <dbReference type="SAM" id="Phobius"/>
    </source>
</evidence>
<dbReference type="VEuPathDB" id="TriTrypDB:C4B63_2g779"/>
<dbReference type="VEuPathDB" id="TriTrypDB:TcCLB.510741.150"/>
<dbReference type="VEuPathDB" id="TriTrypDB:ECC02_001392"/>
<organism evidence="2 3">
    <name type="scientific">Trypanosoma cruzi</name>
    <dbReference type="NCBI Taxonomy" id="5693"/>
    <lineage>
        <taxon>Eukaryota</taxon>
        <taxon>Discoba</taxon>
        <taxon>Euglenozoa</taxon>
        <taxon>Kinetoplastea</taxon>
        <taxon>Metakinetoplastina</taxon>
        <taxon>Trypanosomatida</taxon>
        <taxon>Trypanosomatidae</taxon>
        <taxon>Trypanosoma</taxon>
        <taxon>Schizotrypanum</taxon>
    </lineage>
</organism>
<dbReference type="VEuPathDB" id="TriTrypDB:TCDM_00183"/>
<accession>A0A2V2XMA4</accession>
<dbReference type="AlphaFoldDB" id="A0A2V2XMA4"/>
<keyword evidence="1" id="KW-0472">Membrane</keyword>
<dbReference type="VEuPathDB" id="TriTrypDB:C3747_1g728"/>
<feature type="transmembrane region" description="Helical" evidence="1">
    <location>
        <begin position="12"/>
        <end position="29"/>
    </location>
</feature>
<keyword evidence="1" id="KW-1133">Transmembrane helix</keyword>
<proteinExistence type="predicted"/>
<dbReference type="VEuPathDB" id="TriTrypDB:BCY84_14034"/>
<name>A0A2V2XMA4_TRYCR</name>
<dbReference type="VEuPathDB" id="TriTrypDB:TCSYLVIO_005833"/>
<evidence type="ECO:0000313" key="2">
    <source>
        <dbReference type="EMBL" id="PWV21948.1"/>
    </source>
</evidence>
<dbReference type="VEuPathDB" id="TriTrypDB:Tc_MARK_4460"/>
<dbReference type="VEuPathDB" id="TriTrypDB:TcYC6_0069200"/>
<evidence type="ECO:0000313" key="3">
    <source>
        <dbReference type="Proteomes" id="UP000246078"/>
    </source>
</evidence>
<dbReference type="VEuPathDB" id="TriTrypDB:TcCL_ESM00065"/>
<dbReference type="OrthoDB" id="273232at2759"/>
<keyword evidence="1" id="KW-0812">Transmembrane</keyword>
<dbReference type="Proteomes" id="UP000246078">
    <property type="component" value="Unassembled WGS sequence"/>
</dbReference>
<dbReference type="VEuPathDB" id="TriTrypDB:TcCLB.510661.110"/>
<comment type="caution">
    <text evidence="2">The sequence shown here is derived from an EMBL/GenBank/DDBJ whole genome shotgun (WGS) entry which is preliminary data.</text>
</comment>
<dbReference type="OMA" id="FHFTDWT"/>
<protein>
    <submittedName>
        <fullName evidence="2">Present in the outer mitochondrial membrane proteome 7</fullName>
    </submittedName>
</protein>
<gene>
    <name evidence="2" type="ORF">C3747_1g728</name>
</gene>